<evidence type="ECO:0000313" key="2">
    <source>
        <dbReference type="Proteomes" id="UP000800094"/>
    </source>
</evidence>
<sequence>MAHCEITLLVNACEWITKYRKDGSAYRAEISDCGQTNCKWSDNYVPPQQ</sequence>
<dbReference type="RefSeq" id="XP_033676360.1">
    <property type="nucleotide sequence ID" value="XM_033824408.1"/>
</dbReference>
<evidence type="ECO:0000313" key="1">
    <source>
        <dbReference type="EMBL" id="KAF2241356.1"/>
    </source>
</evidence>
<reference evidence="1" key="1">
    <citation type="journal article" date="2020" name="Stud. Mycol.">
        <title>101 Dothideomycetes genomes: a test case for predicting lifestyles and emergence of pathogens.</title>
        <authorList>
            <person name="Haridas S."/>
            <person name="Albert R."/>
            <person name="Binder M."/>
            <person name="Bloem J."/>
            <person name="Labutti K."/>
            <person name="Salamov A."/>
            <person name="Andreopoulos B."/>
            <person name="Baker S."/>
            <person name="Barry K."/>
            <person name="Bills G."/>
            <person name="Bluhm B."/>
            <person name="Cannon C."/>
            <person name="Castanera R."/>
            <person name="Culley D."/>
            <person name="Daum C."/>
            <person name="Ezra D."/>
            <person name="Gonzalez J."/>
            <person name="Henrissat B."/>
            <person name="Kuo A."/>
            <person name="Liang C."/>
            <person name="Lipzen A."/>
            <person name="Lutzoni F."/>
            <person name="Magnuson J."/>
            <person name="Mondo S."/>
            <person name="Nolan M."/>
            <person name="Ohm R."/>
            <person name="Pangilinan J."/>
            <person name="Park H.-J."/>
            <person name="Ramirez L."/>
            <person name="Alfaro M."/>
            <person name="Sun H."/>
            <person name="Tritt A."/>
            <person name="Yoshinaga Y."/>
            <person name="Zwiers L.-H."/>
            <person name="Turgeon B."/>
            <person name="Goodwin S."/>
            <person name="Spatafora J."/>
            <person name="Crous P."/>
            <person name="Grigoriev I."/>
        </authorList>
    </citation>
    <scope>NUCLEOTIDE SEQUENCE</scope>
    <source>
        <strain evidence="1">CBS 122368</strain>
    </source>
</reference>
<dbReference type="Proteomes" id="UP000800094">
    <property type="component" value="Unassembled WGS sequence"/>
</dbReference>
<dbReference type="GeneID" id="54577738"/>
<name>A0A6A6HTB1_9PLEO</name>
<dbReference type="OrthoDB" id="5391184at2759"/>
<organism evidence="1 2">
    <name type="scientific">Trematosphaeria pertusa</name>
    <dbReference type="NCBI Taxonomy" id="390896"/>
    <lineage>
        <taxon>Eukaryota</taxon>
        <taxon>Fungi</taxon>
        <taxon>Dikarya</taxon>
        <taxon>Ascomycota</taxon>
        <taxon>Pezizomycotina</taxon>
        <taxon>Dothideomycetes</taxon>
        <taxon>Pleosporomycetidae</taxon>
        <taxon>Pleosporales</taxon>
        <taxon>Massarineae</taxon>
        <taxon>Trematosphaeriaceae</taxon>
        <taxon>Trematosphaeria</taxon>
    </lineage>
</organism>
<accession>A0A6A6HTB1</accession>
<protein>
    <submittedName>
        <fullName evidence="1">Uncharacterized protein</fullName>
    </submittedName>
</protein>
<dbReference type="EMBL" id="ML987212">
    <property type="protein sequence ID" value="KAF2241356.1"/>
    <property type="molecule type" value="Genomic_DNA"/>
</dbReference>
<gene>
    <name evidence="1" type="ORF">BU26DRAFT_440685</name>
</gene>
<dbReference type="AlphaFoldDB" id="A0A6A6HTB1"/>
<proteinExistence type="predicted"/>
<keyword evidence="2" id="KW-1185">Reference proteome</keyword>